<feature type="region of interest" description="Disordered" evidence="1">
    <location>
        <begin position="1"/>
        <end position="61"/>
    </location>
</feature>
<feature type="non-terminal residue" evidence="2">
    <location>
        <position position="300"/>
    </location>
</feature>
<evidence type="ECO:0000313" key="2">
    <source>
        <dbReference type="EMBL" id="CAD8227032.1"/>
    </source>
</evidence>
<feature type="compositionally biased region" description="Basic residues" evidence="1">
    <location>
        <begin position="20"/>
        <end position="31"/>
    </location>
</feature>
<proteinExistence type="predicted"/>
<organism evidence="2">
    <name type="scientific">Micromonas pusilla</name>
    <name type="common">Picoplanktonic green alga</name>
    <name type="synonym">Chromulina pusilla</name>
    <dbReference type="NCBI Taxonomy" id="38833"/>
    <lineage>
        <taxon>Eukaryota</taxon>
        <taxon>Viridiplantae</taxon>
        <taxon>Chlorophyta</taxon>
        <taxon>Mamiellophyceae</taxon>
        <taxon>Mamiellales</taxon>
        <taxon>Mamiellaceae</taxon>
        <taxon>Micromonas</taxon>
    </lineage>
</organism>
<protein>
    <submittedName>
        <fullName evidence="2">Uncharacterized protein</fullName>
    </submittedName>
</protein>
<gene>
    <name evidence="2" type="ORF">MPUS1402_LOCUS356</name>
</gene>
<name>A0A7R9XSY3_MICPS</name>
<accession>A0A7R9XSY3</accession>
<reference evidence="2" key="1">
    <citation type="submission" date="2021-01" db="EMBL/GenBank/DDBJ databases">
        <authorList>
            <person name="Corre E."/>
            <person name="Pelletier E."/>
            <person name="Niang G."/>
            <person name="Scheremetjew M."/>
            <person name="Finn R."/>
            <person name="Kale V."/>
            <person name="Holt S."/>
            <person name="Cochrane G."/>
            <person name="Meng A."/>
            <person name="Brown T."/>
            <person name="Cohen L."/>
        </authorList>
    </citation>
    <scope>NUCLEOTIDE SEQUENCE</scope>
    <source>
        <strain evidence="2">RCC1614</strain>
    </source>
</reference>
<dbReference type="EMBL" id="HBDY01000501">
    <property type="protein sequence ID" value="CAD8227032.1"/>
    <property type="molecule type" value="Transcribed_RNA"/>
</dbReference>
<evidence type="ECO:0000256" key="1">
    <source>
        <dbReference type="SAM" id="MobiDB-lite"/>
    </source>
</evidence>
<sequence length="300" mass="31699">MTSPLALVASSAARAGPSKAGKRNRGSRRVAARGTAAPSKPKKKIVESSKRTPKRDAPERAAADMAHAITDEDSYPAFLVEYLEMACRPSPEPTSRREALSRAAAACSLGAVSSMMSFPTQPAAAIYNKDLDIPITDPTQAMATVFAARAAVQDVLAQIADFEETCPAPVFPCDLSQLSVKASTRVSGPLKRALPTLSEAYGADPYAVQDIIQSVSTCEAMLYANNARVKVDFKGPTTFFNLVDDSIEALLRECPEEAVAAGRARYDACDLSVAPEAEGEIECRLARAISSGARPKGGMG</sequence>
<feature type="compositionally biased region" description="Basic and acidic residues" evidence="1">
    <location>
        <begin position="44"/>
        <end position="61"/>
    </location>
</feature>
<dbReference type="AlphaFoldDB" id="A0A7R9XSY3"/>